<evidence type="ECO:0000313" key="2">
    <source>
        <dbReference type="EMBL" id="SEA27796.1"/>
    </source>
</evidence>
<keyword evidence="4" id="KW-1185">Reference proteome</keyword>
<evidence type="ECO:0000256" key="1">
    <source>
        <dbReference type="SAM" id="MobiDB-lite"/>
    </source>
</evidence>
<reference evidence="2 4" key="1">
    <citation type="submission" date="2016-10" db="EMBL/GenBank/DDBJ databases">
        <authorList>
            <person name="de Groot N.N."/>
        </authorList>
    </citation>
    <scope>NUCLEOTIDE SEQUENCE [LARGE SCALE GENOMIC DNA]</scope>
    <source>
        <strain evidence="2 4">CGMCC 1.8712</strain>
    </source>
</reference>
<dbReference type="Proteomes" id="UP000236755">
    <property type="component" value="Unassembled WGS sequence"/>
</dbReference>
<proteinExistence type="predicted"/>
<dbReference type="AlphaFoldDB" id="A0A1H3ZVM5"/>
<accession>A0A1H3ZVM5</accession>
<dbReference type="EMBL" id="FNQT01000004">
    <property type="protein sequence ID" value="SEA27796.1"/>
    <property type="molecule type" value="Genomic_DNA"/>
</dbReference>
<gene>
    <name evidence="2" type="ORF">SAMN04488065_2497</name>
    <name evidence="3" type="ORF">SAMN04488065_2591</name>
</gene>
<feature type="compositionally biased region" description="Basic and acidic residues" evidence="1">
    <location>
        <begin position="14"/>
        <end position="24"/>
    </location>
</feature>
<dbReference type="EMBL" id="FNQT01000004">
    <property type="protein sequence ID" value="SEA29820.1"/>
    <property type="molecule type" value="Genomic_DNA"/>
</dbReference>
<sequence length="99" mass="11019">MCKCIMAQASPRSTPREPDTDERSSVSIEAWLEAVSRELDPAECEDLSELGIYSIHEHSSARTITLPENADEFEDATTVKQYYFEGEGCPLLIVAPLQV</sequence>
<organism evidence="2 4">
    <name type="scientific">Haloplanus vescus</name>
    <dbReference type="NCBI Taxonomy" id="555874"/>
    <lineage>
        <taxon>Archaea</taxon>
        <taxon>Methanobacteriati</taxon>
        <taxon>Methanobacteriota</taxon>
        <taxon>Stenosarchaea group</taxon>
        <taxon>Halobacteria</taxon>
        <taxon>Halobacteriales</taxon>
        <taxon>Haloferacaceae</taxon>
        <taxon>Haloplanus</taxon>
    </lineage>
</organism>
<name>A0A1H3ZVM5_9EURY</name>
<protein>
    <submittedName>
        <fullName evidence="2">Uncharacterized protein</fullName>
    </submittedName>
</protein>
<evidence type="ECO:0000313" key="4">
    <source>
        <dbReference type="Proteomes" id="UP000236755"/>
    </source>
</evidence>
<evidence type="ECO:0000313" key="3">
    <source>
        <dbReference type="EMBL" id="SEA29820.1"/>
    </source>
</evidence>
<feature type="region of interest" description="Disordered" evidence="1">
    <location>
        <begin position="1"/>
        <end position="25"/>
    </location>
</feature>